<dbReference type="FunFam" id="3.30.420.10:FF:000045">
    <property type="entry name" value="3'-5' exonuclease DinG"/>
    <property type="match status" value="1"/>
</dbReference>
<dbReference type="SUPFAM" id="SSF53098">
    <property type="entry name" value="Ribonuclease H-like"/>
    <property type="match status" value="1"/>
</dbReference>
<accession>A0A3B0UWK2</accession>
<dbReference type="InterPro" id="IPR006054">
    <property type="entry name" value="DnaQ"/>
</dbReference>
<dbReference type="GO" id="GO:0008408">
    <property type="term" value="F:3'-5' exonuclease activity"/>
    <property type="evidence" value="ECO:0007669"/>
    <property type="project" value="TreeGrafter"/>
</dbReference>
<dbReference type="InterPro" id="IPR012337">
    <property type="entry name" value="RNaseH-like_sf"/>
</dbReference>
<dbReference type="EC" id="2.7.7.7" evidence="2"/>
<organism evidence="2">
    <name type="scientific">hydrothermal vent metagenome</name>
    <dbReference type="NCBI Taxonomy" id="652676"/>
    <lineage>
        <taxon>unclassified sequences</taxon>
        <taxon>metagenomes</taxon>
        <taxon>ecological metagenomes</taxon>
    </lineage>
</organism>
<protein>
    <submittedName>
        <fullName evidence="2">DNA polymerase III epsilon subunit</fullName>
        <ecNumber evidence="2">2.7.7.7</ecNumber>
    </submittedName>
</protein>
<dbReference type="AlphaFoldDB" id="A0A3B0UWK2"/>
<dbReference type="SMART" id="SM00479">
    <property type="entry name" value="EXOIII"/>
    <property type="match status" value="1"/>
</dbReference>
<dbReference type="GO" id="GO:0045004">
    <property type="term" value="P:DNA replication proofreading"/>
    <property type="evidence" value="ECO:0007669"/>
    <property type="project" value="TreeGrafter"/>
</dbReference>
<dbReference type="GO" id="GO:0003677">
    <property type="term" value="F:DNA binding"/>
    <property type="evidence" value="ECO:0007669"/>
    <property type="project" value="InterPro"/>
</dbReference>
<dbReference type="Pfam" id="PF00929">
    <property type="entry name" value="RNase_T"/>
    <property type="match status" value="1"/>
</dbReference>
<reference evidence="2" key="1">
    <citation type="submission" date="2018-06" db="EMBL/GenBank/DDBJ databases">
        <authorList>
            <person name="Zhirakovskaya E."/>
        </authorList>
    </citation>
    <scope>NUCLEOTIDE SEQUENCE</scope>
</reference>
<evidence type="ECO:0000259" key="1">
    <source>
        <dbReference type="SMART" id="SM00479"/>
    </source>
</evidence>
<dbReference type="Gene3D" id="3.30.420.10">
    <property type="entry name" value="Ribonuclease H-like superfamily/Ribonuclease H"/>
    <property type="match status" value="1"/>
</dbReference>
<dbReference type="EMBL" id="UOET01000304">
    <property type="protein sequence ID" value="VAW28989.1"/>
    <property type="molecule type" value="Genomic_DNA"/>
</dbReference>
<keyword evidence="2" id="KW-0548">Nucleotidyltransferase</keyword>
<gene>
    <name evidence="2" type="ORF">MNBD_BACTEROID07-645</name>
</gene>
<dbReference type="NCBIfam" id="TIGR00573">
    <property type="entry name" value="dnaq"/>
    <property type="match status" value="1"/>
</dbReference>
<feature type="domain" description="Exonuclease" evidence="1">
    <location>
        <begin position="1"/>
        <end position="166"/>
    </location>
</feature>
<evidence type="ECO:0000313" key="2">
    <source>
        <dbReference type="EMBL" id="VAW28989.1"/>
    </source>
</evidence>
<dbReference type="CDD" id="cd06127">
    <property type="entry name" value="DEDDh"/>
    <property type="match status" value="1"/>
</dbReference>
<name>A0A3B0UWK2_9ZZZZ</name>
<dbReference type="GO" id="GO:0005829">
    <property type="term" value="C:cytosol"/>
    <property type="evidence" value="ECO:0007669"/>
    <property type="project" value="TreeGrafter"/>
</dbReference>
<dbReference type="GO" id="GO:0003887">
    <property type="term" value="F:DNA-directed DNA polymerase activity"/>
    <property type="evidence" value="ECO:0007669"/>
    <property type="project" value="UniProtKB-EC"/>
</dbReference>
<proteinExistence type="predicted"/>
<dbReference type="PANTHER" id="PTHR30231">
    <property type="entry name" value="DNA POLYMERASE III SUBUNIT EPSILON"/>
    <property type="match status" value="1"/>
</dbReference>
<dbReference type="PANTHER" id="PTHR30231:SF41">
    <property type="entry name" value="DNA POLYMERASE III SUBUNIT EPSILON"/>
    <property type="match status" value="1"/>
</dbReference>
<dbReference type="InterPro" id="IPR013520">
    <property type="entry name" value="Ribonucl_H"/>
</dbReference>
<sequence>MYAILDIETTGLSPAREKITEIAIFLHDGTKIIDEYSTLINPEKKIPYHITQMTGINNRMVESAPRFFEVAKKIVEFTRETTVVGHNVRFDYGFIRQEFGRLGYDFQRETLDTVKLSRKLIPGYPSYSLGKLCRNLGISNHSRHRAAGDALATVNLFELLLSIDPALNESKCKKSFRSYNKSLTDLQ</sequence>
<dbReference type="InterPro" id="IPR036397">
    <property type="entry name" value="RNaseH_sf"/>
</dbReference>
<keyword evidence="2" id="KW-0808">Transferase</keyword>